<feature type="domain" description="Glycoamylase-like" evidence="2">
    <location>
        <begin position="294"/>
        <end position="479"/>
    </location>
</feature>
<reference evidence="5" key="1">
    <citation type="journal article" date="2019" name="Int. J. Syst. Evol. Microbiol.">
        <title>The Global Catalogue of Microorganisms (GCM) 10K type strain sequencing project: providing services to taxonomists for standard genome sequencing and annotation.</title>
        <authorList>
            <consortium name="The Broad Institute Genomics Platform"/>
            <consortium name="The Broad Institute Genome Sequencing Center for Infectious Disease"/>
            <person name="Wu L."/>
            <person name="Ma J."/>
        </authorList>
    </citation>
    <scope>NUCLEOTIDE SEQUENCE [LARGE SCALE GENOMIC DNA]</scope>
    <source>
        <strain evidence="5">JCM 16904</strain>
    </source>
</reference>
<organism evidence="4 5">
    <name type="scientific">Nonomuraea antimicrobica</name>
    <dbReference type="NCBI Taxonomy" id="561173"/>
    <lineage>
        <taxon>Bacteria</taxon>
        <taxon>Bacillati</taxon>
        <taxon>Actinomycetota</taxon>
        <taxon>Actinomycetes</taxon>
        <taxon>Streptosporangiales</taxon>
        <taxon>Streptosporangiaceae</taxon>
        <taxon>Nonomuraea</taxon>
    </lineage>
</organism>
<accession>A0ABP7AZX3</accession>
<dbReference type="Pfam" id="PF11329">
    <property type="entry name" value="DUF3131"/>
    <property type="match status" value="1"/>
</dbReference>
<dbReference type="Proteomes" id="UP001500902">
    <property type="component" value="Unassembled WGS sequence"/>
</dbReference>
<dbReference type="Gene3D" id="1.50.10.140">
    <property type="match status" value="1"/>
</dbReference>
<evidence type="ECO:0000256" key="1">
    <source>
        <dbReference type="SAM" id="SignalP"/>
    </source>
</evidence>
<feature type="chain" id="PRO_5046886417" description="Glycoamylase-like domain-containing protein" evidence="1">
    <location>
        <begin position="26"/>
        <end position="509"/>
    </location>
</feature>
<name>A0ABP7AZX3_9ACTN</name>
<dbReference type="EMBL" id="BAAAZP010000004">
    <property type="protein sequence ID" value="GAA3643888.1"/>
    <property type="molecule type" value="Genomic_DNA"/>
</dbReference>
<evidence type="ECO:0000259" key="3">
    <source>
        <dbReference type="Pfam" id="PF11329"/>
    </source>
</evidence>
<feature type="domain" description="DUF3131" evidence="3">
    <location>
        <begin position="35"/>
        <end position="164"/>
    </location>
</feature>
<dbReference type="Pfam" id="PF10091">
    <property type="entry name" value="Glycoamylase"/>
    <property type="match status" value="1"/>
</dbReference>
<comment type="caution">
    <text evidence="4">The sequence shown here is derived from an EMBL/GenBank/DDBJ whole genome shotgun (WGS) entry which is preliminary data.</text>
</comment>
<dbReference type="InterPro" id="IPR019282">
    <property type="entry name" value="Glycoamylase-like_cons_dom"/>
</dbReference>
<keyword evidence="5" id="KW-1185">Reference proteome</keyword>
<dbReference type="InterPro" id="IPR021478">
    <property type="entry name" value="DUF3131"/>
</dbReference>
<evidence type="ECO:0008006" key="6">
    <source>
        <dbReference type="Google" id="ProtNLM"/>
    </source>
</evidence>
<sequence length="509" mass="56196">MKRRLIILLVPALTAVLLGPSPAAAYGGDRGTLMRYAADTWRSFVAMTEPATGLPHDHIGGDLAPSTRSRYTSPTNIGGYLWSTVIARDLGIVSPREADQRIRQTLGTLDRMPHHEPSGMFYNWYDPATLEVLREFPGSGDPIHPFLSSVDNGWLASALMVVRAAVRGPAGAQATRLLGEMDFGIYYTAAPTAQHNRGGGLMRGGFFDEQPPPGQCTEQSTYQGKSLWLGCFHYDTHITEARISGYVGVALGQVPQVWYFGPNRTFPANCDWGWVEQRPVGRVDTYLGIEVFEGTYEYRGRRFVPSWGGDMFEALMPAMFVPEEQWGRKSWGRNHPVYVRGQIEHGLIEAGYGYWGFSPASDPFGGYSVYGVDEMGMDPGGYPSDREQTNVDKGYEGCREPQSPPTFGDGVVTPHASFLALPYASDEALANLRKLRQNLDAYGPGGFYDSIAVRSNTPAKRYLALDQAMVLGPIGNALLNDRLRHYFSEGGAEQRLRPVMQLEEFHLSG</sequence>
<proteinExistence type="predicted"/>
<gene>
    <name evidence="4" type="ORF">GCM10022224_002930</name>
</gene>
<feature type="signal peptide" evidence="1">
    <location>
        <begin position="1"/>
        <end position="25"/>
    </location>
</feature>
<protein>
    <recommendedName>
        <fullName evidence="6">Glycoamylase-like domain-containing protein</fullName>
    </recommendedName>
</protein>
<evidence type="ECO:0000313" key="5">
    <source>
        <dbReference type="Proteomes" id="UP001500902"/>
    </source>
</evidence>
<keyword evidence="1" id="KW-0732">Signal</keyword>
<dbReference type="RefSeq" id="WP_344872079.1">
    <property type="nucleotide sequence ID" value="NZ_BAAAZP010000004.1"/>
</dbReference>
<evidence type="ECO:0000259" key="2">
    <source>
        <dbReference type="Pfam" id="PF10091"/>
    </source>
</evidence>
<evidence type="ECO:0000313" key="4">
    <source>
        <dbReference type="EMBL" id="GAA3643888.1"/>
    </source>
</evidence>